<evidence type="ECO:0000313" key="1">
    <source>
        <dbReference type="EMBL" id="QND42979.1"/>
    </source>
</evidence>
<sequence length="117" mass="13465">MMRFLLPYPPSGWDLYNGWGKERRLSSTYKKWRTDAGYFIKAPAKPIDRPFSIAIALKRQNIRQDIDNRSKAILDCLQHYGVIKNDNLCERLTMCWDTGIEADCVVILQVAEEGIAA</sequence>
<accession>A0A7G6RL47</accession>
<dbReference type="InterPro" id="IPR008822">
    <property type="entry name" value="Endonuclease_RusA-like"/>
</dbReference>
<organism evidence="1 2">
    <name type="scientific">Rhizobium leguminosarum bv. viciae</name>
    <dbReference type="NCBI Taxonomy" id="387"/>
    <lineage>
        <taxon>Bacteria</taxon>
        <taxon>Pseudomonadati</taxon>
        <taxon>Pseudomonadota</taxon>
        <taxon>Alphaproteobacteria</taxon>
        <taxon>Hyphomicrobiales</taxon>
        <taxon>Rhizobiaceae</taxon>
        <taxon>Rhizobium/Agrobacterium group</taxon>
        <taxon>Rhizobium</taxon>
    </lineage>
</organism>
<gene>
    <name evidence="1" type="ORF">HB770_20980</name>
</gene>
<reference evidence="2" key="1">
    <citation type="journal article" date="2020" name="Mol. Plant Microbe">
        <title>Rhizobial microsymbionts of the narrowly endemic Oxytropis species growing in Kamchatka are characterized by significant genetic diversity and possess a set of genes that are associated with T3SS and T6SS secretion systems and can affect the development of symbiosis.</title>
        <authorList>
            <person name="Safronova V."/>
            <person name="Guro P."/>
            <person name="Sazanova A."/>
            <person name="Kuznetsova I."/>
            <person name="Belimov A."/>
            <person name="Yakubov V."/>
            <person name="Chirak E."/>
            <person name="Afonin A."/>
            <person name="Gogolev Y."/>
            <person name="Andronov E."/>
            <person name="Tikhonovich I."/>
        </authorList>
    </citation>
    <scope>NUCLEOTIDE SEQUENCE [LARGE SCALE GENOMIC DNA]</scope>
    <source>
        <strain evidence="2">RCAM0610</strain>
    </source>
</reference>
<protein>
    <submittedName>
        <fullName evidence="1">RusA family crossover junction endodeoxyribonuclease</fullName>
    </submittedName>
</protein>
<dbReference type="GO" id="GO:0006281">
    <property type="term" value="P:DNA repair"/>
    <property type="evidence" value="ECO:0007669"/>
    <property type="project" value="InterPro"/>
</dbReference>
<dbReference type="Gene3D" id="3.30.1330.70">
    <property type="entry name" value="Holliday junction resolvase RusA"/>
    <property type="match status" value="1"/>
</dbReference>
<name>A0A7G6RL47_RHILV</name>
<dbReference type="EMBL" id="CP050549">
    <property type="protein sequence ID" value="QND42979.1"/>
    <property type="molecule type" value="Genomic_DNA"/>
</dbReference>
<evidence type="ECO:0000313" key="2">
    <source>
        <dbReference type="Proteomes" id="UP000515518"/>
    </source>
</evidence>
<dbReference type="Pfam" id="PF05866">
    <property type="entry name" value="RusA"/>
    <property type="match status" value="1"/>
</dbReference>
<proteinExistence type="predicted"/>
<dbReference type="Proteomes" id="UP000515518">
    <property type="component" value="Chromosome"/>
</dbReference>
<dbReference type="AlphaFoldDB" id="A0A7G6RL47"/>
<dbReference type="GO" id="GO:0006310">
    <property type="term" value="P:DNA recombination"/>
    <property type="evidence" value="ECO:0007669"/>
    <property type="project" value="InterPro"/>
</dbReference>
<dbReference type="SUPFAM" id="SSF103084">
    <property type="entry name" value="Holliday junction resolvase RusA"/>
    <property type="match status" value="1"/>
</dbReference>
<dbReference type="GO" id="GO:0000287">
    <property type="term" value="F:magnesium ion binding"/>
    <property type="evidence" value="ECO:0007669"/>
    <property type="project" value="InterPro"/>
</dbReference>
<dbReference type="InterPro" id="IPR036614">
    <property type="entry name" value="RusA-like_sf"/>
</dbReference>